<feature type="non-terminal residue" evidence="4">
    <location>
        <position position="111"/>
    </location>
</feature>
<dbReference type="EMBL" id="QXFT01008119">
    <property type="protein sequence ID" value="KAE9264940.1"/>
    <property type="molecule type" value="Genomic_DNA"/>
</dbReference>
<feature type="compositionally biased region" description="Low complexity" evidence="1">
    <location>
        <begin position="76"/>
        <end position="91"/>
    </location>
</feature>
<gene>
    <name evidence="3" type="ORF">PR001_g31566</name>
    <name evidence="4" type="ORF">PR003_g32621</name>
</gene>
<dbReference type="EMBL" id="QXFV01008316">
    <property type="protein sequence ID" value="KAE8956908.1"/>
    <property type="molecule type" value="Genomic_DNA"/>
</dbReference>
<evidence type="ECO:0000313" key="6">
    <source>
        <dbReference type="Proteomes" id="UP000434957"/>
    </source>
</evidence>
<comment type="caution">
    <text evidence="4">The sequence shown here is derived from an EMBL/GenBank/DDBJ whole genome shotgun (WGS) entry which is preliminary data.</text>
</comment>
<accession>A0A6A4AW65</accession>
<sequence length="111" mass="10910">MRLYSVLVATAVALIATNNVAAEKHEDFMLLSGGHGGRDRGTIKTTAPVATTATPVASTTSSYTDPASAEAAFDNDASTAASAVDASQATTSDEDEGSAVAASSVAASAAT</sequence>
<dbReference type="AlphaFoldDB" id="A0A6A4AW65"/>
<feature type="region of interest" description="Disordered" evidence="1">
    <location>
        <begin position="33"/>
        <end position="111"/>
    </location>
</feature>
<name>A0A6A4AW65_9STRA</name>
<organism evidence="4 6">
    <name type="scientific">Phytophthora rubi</name>
    <dbReference type="NCBI Taxonomy" id="129364"/>
    <lineage>
        <taxon>Eukaryota</taxon>
        <taxon>Sar</taxon>
        <taxon>Stramenopiles</taxon>
        <taxon>Oomycota</taxon>
        <taxon>Peronosporomycetes</taxon>
        <taxon>Peronosporales</taxon>
        <taxon>Peronosporaceae</taxon>
        <taxon>Phytophthora</taxon>
    </lineage>
</organism>
<evidence type="ECO:0000256" key="2">
    <source>
        <dbReference type="SAM" id="SignalP"/>
    </source>
</evidence>
<keyword evidence="2" id="KW-0732">Signal</keyword>
<feature type="compositionally biased region" description="Low complexity" evidence="1">
    <location>
        <begin position="98"/>
        <end position="111"/>
    </location>
</feature>
<evidence type="ECO:0000313" key="5">
    <source>
        <dbReference type="Proteomes" id="UP000429607"/>
    </source>
</evidence>
<keyword evidence="6" id="KW-1185">Reference proteome</keyword>
<evidence type="ECO:0000313" key="4">
    <source>
        <dbReference type="EMBL" id="KAE9264940.1"/>
    </source>
</evidence>
<feature type="compositionally biased region" description="Low complexity" evidence="1">
    <location>
        <begin position="45"/>
        <end position="62"/>
    </location>
</feature>
<evidence type="ECO:0000313" key="3">
    <source>
        <dbReference type="EMBL" id="KAE8956908.1"/>
    </source>
</evidence>
<evidence type="ECO:0000256" key="1">
    <source>
        <dbReference type="SAM" id="MobiDB-lite"/>
    </source>
</evidence>
<protein>
    <recommendedName>
        <fullName evidence="7">RxLR effector protein</fullName>
    </recommendedName>
</protein>
<feature type="signal peptide" evidence="2">
    <location>
        <begin position="1"/>
        <end position="22"/>
    </location>
</feature>
<feature type="chain" id="PRO_5036166981" description="RxLR effector protein" evidence="2">
    <location>
        <begin position="23"/>
        <end position="111"/>
    </location>
</feature>
<dbReference type="Proteomes" id="UP000434957">
    <property type="component" value="Unassembled WGS sequence"/>
</dbReference>
<reference evidence="4 6" key="1">
    <citation type="submission" date="2018-08" db="EMBL/GenBank/DDBJ databases">
        <title>Genomic investigation of the strawberry pathogen Phytophthora fragariae indicates pathogenicity is determined by transcriptional variation in three key races.</title>
        <authorList>
            <person name="Adams T.M."/>
            <person name="Armitage A.D."/>
            <person name="Sobczyk M.K."/>
            <person name="Bates H.J."/>
            <person name="Dunwell J.M."/>
            <person name="Nellist C.F."/>
            <person name="Harrison R.J."/>
        </authorList>
    </citation>
    <scope>NUCLEOTIDE SEQUENCE [LARGE SCALE GENOMIC DNA]</scope>
    <source>
        <strain evidence="3 5">SCRP249</strain>
        <strain evidence="4 6">SCRP333</strain>
    </source>
</reference>
<dbReference type="Proteomes" id="UP000429607">
    <property type="component" value="Unassembled WGS sequence"/>
</dbReference>
<evidence type="ECO:0008006" key="7">
    <source>
        <dbReference type="Google" id="ProtNLM"/>
    </source>
</evidence>
<proteinExistence type="predicted"/>